<dbReference type="Pfam" id="PF13578">
    <property type="entry name" value="Methyltransf_24"/>
    <property type="match status" value="1"/>
</dbReference>
<keyword evidence="1 4" id="KW-0489">Methyltransferase</keyword>
<dbReference type="InterPro" id="IPR002935">
    <property type="entry name" value="SAM_O-MeTrfase"/>
</dbReference>
<dbReference type="PROSITE" id="PS51682">
    <property type="entry name" value="SAM_OMT_I"/>
    <property type="match status" value="1"/>
</dbReference>
<name>A0A4R1K245_9GAMM</name>
<evidence type="ECO:0000313" key="5">
    <source>
        <dbReference type="Proteomes" id="UP000295565"/>
    </source>
</evidence>
<comment type="caution">
    <text evidence="4">The sequence shown here is derived from an EMBL/GenBank/DDBJ whole genome shotgun (WGS) entry which is preliminary data.</text>
</comment>
<dbReference type="InterPro" id="IPR029063">
    <property type="entry name" value="SAM-dependent_MTases_sf"/>
</dbReference>
<dbReference type="AlphaFoldDB" id="A0A4R1K245"/>
<evidence type="ECO:0000313" key="4">
    <source>
        <dbReference type="EMBL" id="TCK58075.1"/>
    </source>
</evidence>
<dbReference type="EMBL" id="SMGD01000012">
    <property type="protein sequence ID" value="TCK58075.1"/>
    <property type="molecule type" value="Genomic_DNA"/>
</dbReference>
<keyword evidence="5" id="KW-1185">Reference proteome</keyword>
<dbReference type="PANTHER" id="PTHR43167:SF1">
    <property type="entry name" value="PUTATIVE (AFU_ORTHOLOGUE AFUA_6G01830)-RELATED"/>
    <property type="match status" value="1"/>
</dbReference>
<gene>
    <name evidence="4" type="ORF">EV690_1780</name>
</gene>
<accession>A0A4R1K245</accession>
<dbReference type="Gene3D" id="3.40.50.150">
    <property type="entry name" value="Vaccinia Virus protein VP39"/>
    <property type="match status" value="1"/>
</dbReference>
<evidence type="ECO:0000256" key="2">
    <source>
        <dbReference type="ARBA" id="ARBA00022679"/>
    </source>
</evidence>
<reference evidence="4 5" key="1">
    <citation type="submission" date="2019-03" db="EMBL/GenBank/DDBJ databases">
        <title>Genomic Encyclopedia of Type Strains, Phase IV (KMG-IV): sequencing the most valuable type-strain genomes for metagenomic binning, comparative biology and taxonomic classification.</title>
        <authorList>
            <person name="Goeker M."/>
        </authorList>
    </citation>
    <scope>NUCLEOTIDE SEQUENCE [LARGE SCALE GENOMIC DNA]</scope>
    <source>
        <strain evidence="4 5">DSM 18577</strain>
    </source>
</reference>
<dbReference type="PANTHER" id="PTHR43167">
    <property type="entry name" value="PUTATIVE (AFU_ORTHOLOGUE AFUA_6G01830)-RELATED"/>
    <property type="match status" value="1"/>
</dbReference>
<sequence length="226" mass="25582">MNTLIKEPLCSLLQSLFAQAENTTNDAFSQIESMSESERQYLLHSKESYRQLYGEIFKDLWLPVSQDTAQLLYLLARNCQAKHIVEFGTSFGISTLHLAAALKDNCVDEADGGKVITTEFEMNKAKKAWSHFEQAELTVFIELREGDALQTLAQDLPEPIDMLILDGAKPLYYDILNLVEPHFRKGSLIISDNSNMSPEFMAHIKSQKDKYLSLPFGDDVEITVKI</sequence>
<dbReference type="Proteomes" id="UP000295565">
    <property type="component" value="Unassembled WGS sequence"/>
</dbReference>
<dbReference type="RefSeq" id="WP_131912587.1">
    <property type="nucleotide sequence ID" value="NZ_OU594967.1"/>
</dbReference>
<dbReference type="GO" id="GO:0032259">
    <property type="term" value="P:methylation"/>
    <property type="evidence" value="ECO:0007669"/>
    <property type="project" value="UniProtKB-KW"/>
</dbReference>
<proteinExistence type="predicted"/>
<keyword evidence="3" id="KW-0949">S-adenosyl-L-methionine</keyword>
<keyword evidence="2 4" id="KW-0808">Transferase</keyword>
<dbReference type="SUPFAM" id="SSF53335">
    <property type="entry name" value="S-adenosyl-L-methionine-dependent methyltransferases"/>
    <property type="match status" value="1"/>
</dbReference>
<dbReference type="OrthoDB" id="9799672at2"/>
<organism evidence="4 5">
    <name type="scientific">Celerinatantimonas diazotrophica</name>
    <dbReference type="NCBI Taxonomy" id="412034"/>
    <lineage>
        <taxon>Bacteria</taxon>
        <taxon>Pseudomonadati</taxon>
        <taxon>Pseudomonadota</taxon>
        <taxon>Gammaproteobacteria</taxon>
        <taxon>Celerinatantimonadaceae</taxon>
        <taxon>Celerinatantimonas</taxon>
    </lineage>
</organism>
<dbReference type="GO" id="GO:0008171">
    <property type="term" value="F:O-methyltransferase activity"/>
    <property type="evidence" value="ECO:0007669"/>
    <property type="project" value="InterPro"/>
</dbReference>
<evidence type="ECO:0000256" key="1">
    <source>
        <dbReference type="ARBA" id="ARBA00022603"/>
    </source>
</evidence>
<evidence type="ECO:0000256" key="3">
    <source>
        <dbReference type="ARBA" id="ARBA00022691"/>
    </source>
</evidence>
<protein>
    <submittedName>
        <fullName evidence="4">Putative O-methyltransferase YrrM</fullName>
    </submittedName>
</protein>